<dbReference type="OrthoDB" id="9782022at2"/>
<comment type="similarity">
    <text evidence="1">Belongs to the R-transferase family. Bpt subfamily.</text>
</comment>
<dbReference type="GO" id="GO:0071596">
    <property type="term" value="P:ubiquitin-dependent protein catabolic process via the N-end rule pathway"/>
    <property type="evidence" value="ECO:0007669"/>
    <property type="project" value="InterPro"/>
</dbReference>
<dbReference type="PANTHER" id="PTHR21367">
    <property type="entry name" value="ARGININE-TRNA-PROTEIN TRANSFERASE 1"/>
    <property type="match status" value="1"/>
</dbReference>
<protein>
    <recommendedName>
        <fullName evidence="1">Aspartate/glutamate leucyltransferase</fullName>
        <ecNumber evidence="1">2.3.2.29</ecNumber>
    </recommendedName>
</protein>
<dbReference type="Pfam" id="PF04376">
    <property type="entry name" value="ATE_N"/>
    <property type="match status" value="1"/>
</dbReference>
<dbReference type="PIRSF" id="PIRSF037208">
    <property type="entry name" value="ATE_pro_prd"/>
    <property type="match status" value="1"/>
</dbReference>
<evidence type="ECO:0000313" key="3">
    <source>
        <dbReference type="Proteomes" id="UP000185739"/>
    </source>
</evidence>
<comment type="catalytic activity">
    <reaction evidence="1">
        <text>N-terminal L-glutamyl-[protein] + L-leucyl-tRNA(Leu) = N-terminal L-leucyl-L-glutamyl-[protein] + tRNA(Leu) + H(+)</text>
        <dbReference type="Rhea" id="RHEA:50412"/>
        <dbReference type="Rhea" id="RHEA-COMP:9613"/>
        <dbReference type="Rhea" id="RHEA-COMP:9622"/>
        <dbReference type="Rhea" id="RHEA-COMP:12664"/>
        <dbReference type="Rhea" id="RHEA-COMP:12668"/>
        <dbReference type="ChEBI" id="CHEBI:15378"/>
        <dbReference type="ChEBI" id="CHEBI:64721"/>
        <dbReference type="ChEBI" id="CHEBI:78442"/>
        <dbReference type="ChEBI" id="CHEBI:78494"/>
        <dbReference type="ChEBI" id="CHEBI:133041"/>
        <dbReference type="EC" id="2.3.2.29"/>
    </reaction>
</comment>
<dbReference type="PANTHER" id="PTHR21367:SF1">
    <property type="entry name" value="ARGINYL-TRNA--PROTEIN TRANSFERASE 1"/>
    <property type="match status" value="1"/>
</dbReference>
<dbReference type="NCBIfam" id="NF002341">
    <property type="entry name" value="PRK01305.1-1"/>
    <property type="match status" value="1"/>
</dbReference>
<dbReference type="GO" id="GO:0005737">
    <property type="term" value="C:cytoplasm"/>
    <property type="evidence" value="ECO:0007669"/>
    <property type="project" value="UniProtKB-SubCell"/>
</dbReference>
<dbReference type="EC" id="2.3.2.29" evidence="1"/>
<keyword evidence="1 2" id="KW-0012">Acyltransferase</keyword>
<dbReference type="AlphaFoldDB" id="A0A1H5V2E8"/>
<dbReference type="Proteomes" id="UP000185739">
    <property type="component" value="Chromosome"/>
</dbReference>
<dbReference type="Pfam" id="PF04377">
    <property type="entry name" value="ATE_C"/>
    <property type="match status" value="1"/>
</dbReference>
<dbReference type="InterPro" id="IPR007472">
    <property type="entry name" value="N-end_Aminoacyl_Trfase_C"/>
</dbReference>
<dbReference type="NCBIfam" id="NF002342">
    <property type="entry name" value="PRK01305.1-3"/>
    <property type="match status" value="1"/>
</dbReference>
<dbReference type="InterPro" id="IPR016181">
    <property type="entry name" value="Acyl_CoA_acyltransferase"/>
</dbReference>
<dbReference type="HAMAP" id="MF_00689">
    <property type="entry name" value="Bpt"/>
    <property type="match status" value="1"/>
</dbReference>
<dbReference type="EMBL" id="CP018839">
    <property type="protein sequence ID" value="APR05441.1"/>
    <property type="molecule type" value="Genomic_DNA"/>
</dbReference>
<dbReference type="RefSeq" id="WP_075148799.1">
    <property type="nucleotide sequence ID" value="NZ_CP018839.1"/>
</dbReference>
<dbReference type="GO" id="GO:0004057">
    <property type="term" value="F:arginyl-tRNA--protein transferase activity"/>
    <property type="evidence" value="ECO:0007669"/>
    <property type="project" value="InterPro"/>
</dbReference>
<keyword evidence="1 2" id="KW-0808">Transferase</keyword>
<evidence type="ECO:0000313" key="2">
    <source>
        <dbReference type="EMBL" id="APR05441.1"/>
    </source>
</evidence>
<keyword evidence="1" id="KW-0963">Cytoplasm</keyword>
<proteinExistence type="inferred from homology"/>
<organism evidence="2 3">
    <name type="scientific">Thauera chlorobenzoica</name>
    <dbReference type="NCBI Taxonomy" id="96773"/>
    <lineage>
        <taxon>Bacteria</taxon>
        <taxon>Pseudomonadati</taxon>
        <taxon>Pseudomonadota</taxon>
        <taxon>Betaproteobacteria</taxon>
        <taxon>Rhodocyclales</taxon>
        <taxon>Zoogloeaceae</taxon>
        <taxon>Thauera</taxon>
    </lineage>
</organism>
<comment type="subcellular location">
    <subcellularLocation>
        <location evidence="1">Cytoplasm</location>
    </subcellularLocation>
</comment>
<dbReference type="NCBIfam" id="NF002346">
    <property type="entry name" value="PRK01305.2-3"/>
    <property type="match status" value="1"/>
</dbReference>
<reference evidence="2 3" key="1">
    <citation type="submission" date="2016-12" db="EMBL/GenBank/DDBJ databases">
        <title>Complete genome sequence of Thauera chlorobenzoica, a Betaproteobacterium degrading haloaromatics anaerobically to CO2 and halides.</title>
        <authorList>
            <person name="Goris T."/>
            <person name="Mergelsberg M."/>
            <person name="Boll M."/>
        </authorList>
    </citation>
    <scope>NUCLEOTIDE SEQUENCE [LARGE SCALE GENOMIC DNA]</scope>
    <source>
        <strain evidence="2 3">3CB1</strain>
    </source>
</reference>
<dbReference type="STRING" id="96773.Tchl_2615"/>
<accession>A0A1H5V2E8</accession>
<dbReference type="InterPro" id="IPR007471">
    <property type="entry name" value="N-end_Aminoacyl_Trfase_N"/>
</dbReference>
<comment type="function">
    <text evidence="1">Functions in the N-end rule pathway of protein degradation where it conjugates Leu from its aminoacyl-tRNA to the N-termini of proteins containing an N-terminal aspartate or glutamate.</text>
</comment>
<dbReference type="KEGG" id="tcl:Tchl_2615"/>
<keyword evidence="3" id="KW-1185">Reference proteome</keyword>
<evidence type="ECO:0000256" key="1">
    <source>
        <dbReference type="HAMAP-Rule" id="MF_00689"/>
    </source>
</evidence>
<dbReference type="InterPro" id="IPR017138">
    <property type="entry name" value="Asp_Glu_LeuTrfase"/>
</dbReference>
<dbReference type="SUPFAM" id="SSF55729">
    <property type="entry name" value="Acyl-CoA N-acyltransferases (Nat)"/>
    <property type="match status" value="1"/>
</dbReference>
<comment type="catalytic activity">
    <reaction evidence="1">
        <text>N-terminal L-aspartyl-[protein] + L-leucyl-tRNA(Leu) = N-terminal L-leucyl-L-aspartyl-[protein] + tRNA(Leu) + H(+)</text>
        <dbReference type="Rhea" id="RHEA:50420"/>
        <dbReference type="Rhea" id="RHEA-COMP:9613"/>
        <dbReference type="Rhea" id="RHEA-COMP:9622"/>
        <dbReference type="Rhea" id="RHEA-COMP:12669"/>
        <dbReference type="Rhea" id="RHEA-COMP:12674"/>
        <dbReference type="ChEBI" id="CHEBI:15378"/>
        <dbReference type="ChEBI" id="CHEBI:64720"/>
        <dbReference type="ChEBI" id="CHEBI:78442"/>
        <dbReference type="ChEBI" id="CHEBI:78494"/>
        <dbReference type="ChEBI" id="CHEBI:133042"/>
        <dbReference type="EC" id="2.3.2.29"/>
    </reaction>
</comment>
<dbReference type="InterPro" id="IPR030700">
    <property type="entry name" value="N-end_Aminoacyl_Trfase"/>
</dbReference>
<name>A0A1H5V2E8_9RHOO</name>
<sequence length="240" mass="27839">MRQDYPYALIQFYATAPYACSYLPERSARSQVATPGHLIDPQVYSELVRRGFRRSGVFTYRPHCDHCQACVPVRIPVQHFHPDRSQRRAWNRHAGLEATEMPLRFEEEHYLLYQRYQAARHAGGGMDLDSREQYEHFLLQSHVDTRLVVFHEGDTLRMVSVIDRLSDGLSSVYTFYEPDLARTAFGTYGILWQIEACRALHLPHVYLGYWIAQSPKMAYKARFGGLEALREGEWRPLAAG</sequence>
<gene>
    <name evidence="1" type="primary">bpt</name>
    <name evidence="2" type="ORF">Tchl_2615</name>
</gene>
<dbReference type="GO" id="GO:0008914">
    <property type="term" value="F:leucyl-tRNA--protein transferase activity"/>
    <property type="evidence" value="ECO:0007669"/>
    <property type="project" value="UniProtKB-UniRule"/>
</dbReference>